<proteinExistence type="predicted"/>
<protein>
    <submittedName>
        <fullName evidence="1">Uncharacterized protein</fullName>
    </submittedName>
</protein>
<sequence>MVALASVMYANRAQAQFAEGTDYEYTVLYEDPTISFVDYYLDLHFDFVLYIESPTIPGHWQIAGEPFDTRDEAEFWQSIFATSYNTYILAIPSTQTLPSKMNLKRTQTWSRP</sequence>
<accession>M5TW39</accession>
<comment type="caution">
    <text evidence="1">The sequence shown here is derived from an EMBL/GenBank/DDBJ whole genome shotgun (WGS) entry which is preliminary data.</text>
</comment>
<dbReference type="EMBL" id="ANOH01000359">
    <property type="protein sequence ID" value="EMI53390.1"/>
    <property type="molecule type" value="Genomic_DNA"/>
</dbReference>
<organism evidence="1 2">
    <name type="scientific">Rhodopirellula sallentina SM41</name>
    <dbReference type="NCBI Taxonomy" id="1263870"/>
    <lineage>
        <taxon>Bacteria</taxon>
        <taxon>Pseudomonadati</taxon>
        <taxon>Planctomycetota</taxon>
        <taxon>Planctomycetia</taxon>
        <taxon>Pirellulales</taxon>
        <taxon>Pirellulaceae</taxon>
        <taxon>Rhodopirellula</taxon>
    </lineage>
</organism>
<keyword evidence="2" id="KW-1185">Reference proteome</keyword>
<dbReference type="Proteomes" id="UP000011885">
    <property type="component" value="Unassembled WGS sequence"/>
</dbReference>
<evidence type="ECO:0000313" key="1">
    <source>
        <dbReference type="EMBL" id="EMI53390.1"/>
    </source>
</evidence>
<reference evidence="1 2" key="1">
    <citation type="journal article" date="2013" name="Mar. Genomics">
        <title>Expression of sulfatases in Rhodopirellula baltica and the diversity of sulfatases in the genus Rhodopirellula.</title>
        <authorList>
            <person name="Wegner C.E."/>
            <person name="Richter-Heitmann T."/>
            <person name="Klindworth A."/>
            <person name="Klockow C."/>
            <person name="Richter M."/>
            <person name="Achstetter T."/>
            <person name="Glockner F.O."/>
            <person name="Harder J."/>
        </authorList>
    </citation>
    <scope>NUCLEOTIDE SEQUENCE [LARGE SCALE GENOMIC DNA]</scope>
    <source>
        <strain evidence="1 2">SM41</strain>
    </source>
</reference>
<name>M5TW39_9BACT</name>
<dbReference type="AlphaFoldDB" id="M5TW39"/>
<dbReference type="PATRIC" id="fig|1263870.3.peg.5473"/>
<evidence type="ECO:0000313" key="2">
    <source>
        <dbReference type="Proteomes" id="UP000011885"/>
    </source>
</evidence>
<gene>
    <name evidence="1" type="ORF">RSSM_05173</name>
</gene>